<dbReference type="STRING" id="1618364.UX86_C0014G0016"/>
<keyword evidence="2" id="KW-0472">Membrane</keyword>
<keyword evidence="2" id="KW-1133">Transmembrane helix</keyword>
<dbReference type="Pfam" id="PF20434">
    <property type="entry name" value="BD-FAE"/>
    <property type="match status" value="1"/>
</dbReference>
<protein>
    <recommendedName>
        <fullName evidence="3">BD-FAE-like domain-containing protein</fullName>
    </recommendedName>
</protein>
<evidence type="ECO:0000259" key="3">
    <source>
        <dbReference type="Pfam" id="PF20434"/>
    </source>
</evidence>
<dbReference type="InterPro" id="IPR050300">
    <property type="entry name" value="GDXG_lipolytic_enzyme"/>
</dbReference>
<keyword evidence="1" id="KW-0378">Hydrolase</keyword>
<dbReference type="AlphaFoldDB" id="A0A0G1S3S2"/>
<dbReference type="InterPro" id="IPR002471">
    <property type="entry name" value="Pept_S9_AS"/>
</dbReference>
<dbReference type="PANTHER" id="PTHR48081">
    <property type="entry name" value="AB HYDROLASE SUPERFAMILY PROTEIN C4A8.06C"/>
    <property type="match status" value="1"/>
</dbReference>
<dbReference type="GO" id="GO:0006508">
    <property type="term" value="P:proteolysis"/>
    <property type="evidence" value="ECO:0007669"/>
    <property type="project" value="InterPro"/>
</dbReference>
<dbReference type="InterPro" id="IPR029058">
    <property type="entry name" value="AB_hydrolase_fold"/>
</dbReference>
<dbReference type="Proteomes" id="UP000034502">
    <property type="component" value="Unassembled WGS sequence"/>
</dbReference>
<evidence type="ECO:0000256" key="2">
    <source>
        <dbReference type="SAM" id="Phobius"/>
    </source>
</evidence>
<comment type="caution">
    <text evidence="4">The sequence shown here is derived from an EMBL/GenBank/DDBJ whole genome shotgun (WGS) entry which is preliminary data.</text>
</comment>
<feature type="domain" description="BD-FAE-like" evidence="3">
    <location>
        <begin position="73"/>
        <end position="259"/>
    </location>
</feature>
<feature type="transmembrane region" description="Helical" evidence="2">
    <location>
        <begin position="22"/>
        <end position="41"/>
    </location>
</feature>
<accession>A0A0G1S3S2</accession>
<gene>
    <name evidence="4" type="ORF">UX86_C0014G0016</name>
</gene>
<dbReference type="SUPFAM" id="SSF53474">
    <property type="entry name" value="alpha/beta-Hydrolases"/>
    <property type="match status" value="1"/>
</dbReference>
<dbReference type="PROSITE" id="PS00708">
    <property type="entry name" value="PRO_ENDOPEP_SER"/>
    <property type="match status" value="1"/>
</dbReference>
<dbReference type="Gene3D" id="3.40.50.1820">
    <property type="entry name" value="alpha/beta hydrolase"/>
    <property type="match status" value="1"/>
</dbReference>
<dbReference type="PANTHER" id="PTHR48081:SF13">
    <property type="entry name" value="ALPHA_BETA HYDROLASE"/>
    <property type="match status" value="1"/>
</dbReference>
<evidence type="ECO:0000313" key="4">
    <source>
        <dbReference type="EMBL" id="KKU64032.1"/>
    </source>
</evidence>
<evidence type="ECO:0000256" key="1">
    <source>
        <dbReference type="ARBA" id="ARBA00022801"/>
    </source>
</evidence>
<name>A0A0G1S3S2_9BACT</name>
<proteinExistence type="predicted"/>
<organism evidence="4 5">
    <name type="scientific">Candidatus Amesbacteria bacterium GW2011_GWC1_47_15</name>
    <dbReference type="NCBI Taxonomy" id="1618364"/>
    <lineage>
        <taxon>Bacteria</taxon>
        <taxon>Candidatus Amesiibacteriota</taxon>
    </lineage>
</organism>
<dbReference type="EMBL" id="LCNU01000014">
    <property type="protein sequence ID" value="KKU64032.1"/>
    <property type="molecule type" value="Genomic_DNA"/>
</dbReference>
<dbReference type="InterPro" id="IPR049492">
    <property type="entry name" value="BD-FAE-like_dom"/>
</dbReference>
<sequence length="306" mass="33574">MLLNERIFSSIMKVKVSTNNKIHIWIFTGLFIFLLAILTLFKTNIRPMRVDANGVSIKFQTGLAYGPHPLHRLDLCEPSRIQGQVAGVILIHGGEGDKSSFTSICKDLAHAGFVAVTINYREDPPPSYQVILPDIDLAVSWLTGKTYVDPNKLGTWGGSLGGYLASVLGTKENPGAVKCVSNNYGPTDFTDPNLESSPLKDEFLAEFFGGITLEQDPALYQNLSPVFNVSPADAPSWLFTRSTNDALVPRTQMDRMVSALNGVGLKTQVYEYAGTGGGHANRLPMLQARKLYNTRLDFMKNCLNSL</sequence>
<reference evidence="4 5" key="1">
    <citation type="journal article" date="2015" name="Nature">
        <title>rRNA introns, odd ribosomes, and small enigmatic genomes across a large radiation of phyla.</title>
        <authorList>
            <person name="Brown C.T."/>
            <person name="Hug L.A."/>
            <person name="Thomas B.C."/>
            <person name="Sharon I."/>
            <person name="Castelle C.J."/>
            <person name="Singh A."/>
            <person name="Wilkins M.J."/>
            <person name="Williams K.H."/>
            <person name="Banfield J.F."/>
        </authorList>
    </citation>
    <scope>NUCLEOTIDE SEQUENCE [LARGE SCALE GENOMIC DNA]</scope>
</reference>
<keyword evidence="2" id="KW-0812">Transmembrane</keyword>
<dbReference type="GO" id="GO:0004252">
    <property type="term" value="F:serine-type endopeptidase activity"/>
    <property type="evidence" value="ECO:0007669"/>
    <property type="project" value="InterPro"/>
</dbReference>
<evidence type="ECO:0000313" key="5">
    <source>
        <dbReference type="Proteomes" id="UP000034502"/>
    </source>
</evidence>